<name>A0A371FYC4_MUCPR</name>
<evidence type="ECO:0008006" key="3">
    <source>
        <dbReference type="Google" id="ProtNLM"/>
    </source>
</evidence>
<dbReference type="EMBL" id="QJKJ01007396">
    <property type="protein sequence ID" value="RDX83292.1"/>
    <property type="molecule type" value="Genomic_DNA"/>
</dbReference>
<accession>A0A371FYC4</accession>
<proteinExistence type="predicted"/>
<evidence type="ECO:0000313" key="2">
    <source>
        <dbReference type="Proteomes" id="UP000257109"/>
    </source>
</evidence>
<feature type="non-terminal residue" evidence="1">
    <location>
        <position position="1"/>
    </location>
</feature>
<protein>
    <recommendedName>
        <fullName evidence="3">Retrovirus-related Pol polyprotein from transposon opus</fullName>
    </recommendedName>
</protein>
<dbReference type="InterPro" id="IPR043502">
    <property type="entry name" value="DNA/RNA_pol_sf"/>
</dbReference>
<keyword evidence="2" id="KW-1185">Reference proteome</keyword>
<dbReference type="InterPro" id="IPR043128">
    <property type="entry name" value="Rev_trsase/Diguanyl_cyclase"/>
</dbReference>
<evidence type="ECO:0000313" key="1">
    <source>
        <dbReference type="EMBL" id="RDX83292.1"/>
    </source>
</evidence>
<reference evidence="1" key="1">
    <citation type="submission" date="2018-05" db="EMBL/GenBank/DDBJ databases">
        <title>Draft genome of Mucuna pruriens seed.</title>
        <authorList>
            <person name="Nnadi N.E."/>
            <person name="Vos R."/>
            <person name="Hasami M.H."/>
            <person name="Devisetty U.K."/>
            <person name="Aguiy J.C."/>
        </authorList>
    </citation>
    <scope>NUCLEOTIDE SEQUENCE [LARGE SCALE GENOMIC DNA]</scope>
    <source>
        <strain evidence="1">JCA_2017</strain>
    </source>
</reference>
<sequence length="78" mass="9089">MNRIFKDHIGNQFEVYVDDMMVKFKMEMKHAENLTSVLEVKAKKFLGFMLTKRGIEANPEKCNVVIGKRSPRSVKEVQ</sequence>
<organism evidence="1 2">
    <name type="scientific">Mucuna pruriens</name>
    <name type="common">Velvet bean</name>
    <name type="synonym">Dolichos pruriens</name>
    <dbReference type="NCBI Taxonomy" id="157652"/>
    <lineage>
        <taxon>Eukaryota</taxon>
        <taxon>Viridiplantae</taxon>
        <taxon>Streptophyta</taxon>
        <taxon>Embryophyta</taxon>
        <taxon>Tracheophyta</taxon>
        <taxon>Spermatophyta</taxon>
        <taxon>Magnoliopsida</taxon>
        <taxon>eudicotyledons</taxon>
        <taxon>Gunneridae</taxon>
        <taxon>Pentapetalae</taxon>
        <taxon>rosids</taxon>
        <taxon>fabids</taxon>
        <taxon>Fabales</taxon>
        <taxon>Fabaceae</taxon>
        <taxon>Papilionoideae</taxon>
        <taxon>50 kb inversion clade</taxon>
        <taxon>NPAAA clade</taxon>
        <taxon>indigoferoid/millettioid clade</taxon>
        <taxon>Phaseoleae</taxon>
        <taxon>Mucuna</taxon>
    </lineage>
</organism>
<gene>
    <name evidence="1" type="ORF">CR513_35804</name>
</gene>
<dbReference type="SUPFAM" id="SSF56672">
    <property type="entry name" value="DNA/RNA polymerases"/>
    <property type="match status" value="1"/>
</dbReference>
<dbReference type="Gene3D" id="3.30.70.270">
    <property type="match status" value="1"/>
</dbReference>
<comment type="caution">
    <text evidence="1">The sequence shown here is derived from an EMBL/GenBank/DDBJ whole genome shotgun (WGS) entry which is preliminary data.</text>
</comment>
<dbReference type="Proteomes" id="UP000257109">
    <property type="component" value="Unassembled WGS sequence"/>
</dbReference>
<dbReference type="OrthoDB" id="101614at2759"/>
<dbReference type="AlphaFoldDB" id="A0A371FYC4"/>